<name>A0ABP8LSW7_9BACT</name>
<accession>A0ABP8LSW7</accession>
<keyword evidence="1" id="KW-0812">Transmembrane</keyword>
<sequence>MKNEKTKAAVLVALGLIGMTLAYAVGIAASSDEVISLIKPAAATLADREEARSLLLQFVIFGIGGGCGLIAWGASRWGRAEEAQRQALEQRTRKEVAA</sequence>
<keyword evidence="3" id="KW-1185">Reference proteome</keyword>
<evidence type="ECO:0000256" key="1">
    <source>
        <dbReference type="SAM" id="Phobius"/>
    </source>
</evidence>
<comment type="caution">
    <text evidence="2">The sequence shown here is derived from an EMBL/GenBank/DDBJ whole genome shotgun (WGS) entry which is preliminary data.</text>
</comment>
<proteinExistence type="predicted"/>
<evidence type="ECO:0000313" key="2">
    <source>
        <dbReference type="EMBL" id="GAA4434753.1"/>
    </source>
</evidence>
<gene>
    <name evidence="2" type="ORF">GCM10023188_26090</name>
</gene>
<dbReference type="RefSeq" id="WP_345159647.1">
    <property type="nucleotide sequence ID" value="NZ_BAABHC010000014.1"/>
</dbReference>
<dbReference type="EMBL" id="BAABHC010000014">
    <property type="protein sequence ID" value="GAA4434753.1"/>
    <property type="molecule type" value="Genomic_DNA"/>
</dbReference>
<protein>
    <submittedName>
        <fullName evidence="2">Uncharacterized protein</fullName>
    </submittedName>
</protein>
<feature type="transmembrane region" description="Helical" evidence="1">
    <location>
        <begin position="54"/>
        <end position="75"/>
    </location>
</feature>
<organism evidence="2 3">
    <name type="scientific">Pontibacter saemangeumensis</name>
    <dbReference type="NCBI Taxonomy" id="1084525"/>
    <lineage>
        <taxon>Bacteria</taxon>
        <taxon>Pseudomonadati</taxon>
        <taxon>Bacteroidota</taxon>
        <taxon>Cytophagia</taxon>
        <taxon>Cytophagales</taxon>
        <taxon>Hymenobacteraceae</taxon>
        <taxon>Pontibacter</taxon>
    </lineage>
</organism>
<keyword evidence="1" id="KW-0472">Membrane</keyword>
<evidence type="ECO:0000313" key="3">
    <source>
        <dbReference type="Proteomes" id="UP001500552"/>
    </source>
</evidence>
<keyword evidence="1" id="KW-1133">Transmembrane helix</keyword>
<dbReference type="Proteomes" id="UP001500552">
    <property type="component" value="Unassembled WGS sequence"/>
</dbReference>
<reference evidence="3" key="1">
    <citation type="journal article" date="2019" name="Int. J. Syst. Evol. Microbiol.">
        <title>The Global Catalogue of Microorganisms (GCM) 10K type strain sequencing project: providing services to taxonomists for standard genome sequencing and annotation.</title>
        <authorList>
            <consortium name="The Broad Institute Genomics Platform"/>
            <consortium name="The Broad Institute Genome Sequencing Center for Infectious Disease"/>
            <person name="Wu L."/>
            <person name="Ma J."/>
        </authorList>
    </citation>
    <scope>NUCLEOTIDE SEQUENCE [LARGE SCALE GENOMIC DNA]</scope>
    <source>
        <strain evidence="3">JCM 17926</strain>
    </source>
</reference>